<dbReference type="Proteomes" id="UP000007798">
    <property type="component" value="Unassembled WGS sequence"/>
</dbReference>
<feature type="compositionally biased region" description="Acidic residues" evidence="14">
    <location>
        <begin position="207"/>
        <end position="216"/>
    </location>
</feature>
<dbReference type="PhylomeDB" id="B4NB09"/>
<dbReference type="OMA" id="HMASHQV"/>
<sequence>MLTKECRVCGRSNICSRALYLFDSGNRKHLRYVHMLTGLRLRNRLDLPVMMCYCCQSDIKTFMTFRRQCLRNAKRWNPQVKNEDTSQSETEDKKPEPLIEENSVAPVDSTVNGRRIMPKRKSRGKLVVKKDNETDLNSDEDWEPLQPVQVIVEQDKQSVCEEEQEKEERDQLALTGDEDGTEDANATVKFEESDEENAIEPKVESSSWEEEEQEQEEDKRKDRMRQPKIQEYKCDICGVVKNNKSSLVRHHYTHTGERPHPCKECPKAFLSGNELRAHILTQHTKEPPFPCRYCDRRYFSAIGRQKHERVHTNERPFVCDQCGKAFTRVCIMRQHMLTHTGMRRFKCDICDRSFTLKKHLSTHYISNTHKRNAEKAEAEKNPSEMKTELEFITIERNIIEGI</sequence>
<evidence type="ECO:0000256" key="12">
    <source>
        <dbReference type="PROSITE-ProRule" id="PRU00042"/>
    </source>
</evidence>
<keyword evidence="18" id="KW-1185">Reference proteome</keyword>
<keyword evidence="4" id="KW-0677">Repeat</keyword>
<keyword evidence="5 12" id="KW-0863">Zinc-finger</keyword>
<dbReference type="Pfam" id="PF07776">
    <property type="entry name" value="zf-AD"/>
    <property type="match status" value="1"/>
</dbReference>
<feature type="binding site" evidence="13">
    <location>
        <position position="9"/>
    </location>
    <ligand>
        <name>Zn(2+)</name>
        <dbReference type="ChEBI" id="CHEBI:29105"/>
    </ligand>
</feature>
<dbReference type="SUPFAM" id="SSF57716">
    <property type="entry name" value="Glucocorticoid receptor-like (DNA-binding domain)"/>
    <property type="match status" value="1"/>
</dbReference>
<dbReference type="InterPro" id="IPR013087">
    <property type="entry name" value="Znf_C2H2_type"/>
</dbReference>
<dbReference type="PROSITE" id="PS00028">
    <property type="entry name" value="ZINC_FINGER_C2H2_1"/>
    <property type="match status" value="4"/>
</dbReference>
<protein>
    <recommendedName>
        <fullName evidence="19">Transcription factor Ouib</fullName>
    </recommendedName>
</protein>
<dbReference type="FunFam" id="3.30.160.60:FF:000744">
    <property type="entry name" value="zinc finger E-box-binding homeobox 1"/>
    <property type="match status" value="1"/>
</dbReference>
<feature type="domain" description="C2H2-type" evidence="15">
    <location>
        <begin position="345"/>
        <end position="374"/>
    </location>
</feature>
<dbReference type="SMR" id="B4NB09"/>
<evidence type="ECO:0000256" key="5">
    <source>
        <dbReference type="ARBA" id="ARBA00022771"/>
    </source>
</evidence>
<dbReference type="InterPro" id="IPR036236">
    <property type="entry name" value="Znf_C2H2_sf"/>
</dbReference>
<keyword evidence="6 13" id="KW-0862">Zinc</keyword>
<dbReference type="InterPro" id="IPR012934">
    <property type="entry name" value="Znf_AD"/>
</dbReference>
<evidence type="ECO:0000256" key="1">
    <source>
        <dbReference type="ARBA" id="ARBA00004123"/>
    </source>
</evidence>
<dbReference type="OrthoDB" id="6077919at2759"/>
<dbReference type="GO" id="GO:0000981">
    <property type="term" value="F:DNA-binding transcription factor activity, RNA polymerase II-specific"/>
    <property type="evidence" value="ECO:0007669"/>
    <property type="project" value="TreeGrafter"/>
</dbReference>
<feature type="domain" description="ZAD" evidence="16">
    <location>
        <begin position="4"/>
        <end position="79"/>
    </location>
</feature>
<organism evidence="17 18">
    <name type="scientific">Drosophila willistoni</name>
    <name type="common">Fruit fly</name>
    <dbReference type="NCBI Taxonomy" id="7260"/>
    <lineage>
        <taxon>Eukaryota</taxon>
        <taxon>Metazoa</taxon>
        <taxon>Ecdysozoa</taxon>
        <taxon>Arthropoda</taxon>
        <taxon>Hexapoda</taxon>
        <taxon>Insecta</taxon>
        <taxon>Pterygota</taxon>
        <taxon>Neoptera</taxon>
        <taxon>Endopterygota</taxon>
        <taxon>Diptera</taxon>
        <taxon>Brachycera</taxon>
        <taxon>Muscomorpha</taxon>
        <taxon>Ephydroidea</taxon>
        <taxon>Drosophilidae</taxon>
        <taxon>Drosophila</taxon>
        <taxon>Sophophora</taxon>
    </lineage>
</organism>
<evidence type="ECO:0000256" key="7">
    <source>
        <dbReference type="ARBA" id="ARBA00023015"/>
    </source>
</evidence>
<keyword evidence="8" id="KW-0238">DNA-binding</keyword>
<feature type="compositionally biased region" description="Acidic residues" evidence="14">
    <location>
        <begin position="134"/>
        <end position="143"/>
    </location>
</feature>
<dbReference type="FunFam" id="3.30.160.60:FF:000446">
    <property type="entry name" value="Zinc finger protein"/>
    <property type="match status" value="2"/>
</dbReference>
<dbReference type="FunFam" id="3.30.160.60:FF:000770">
    <property type="entry name" value="zinc finger protein 16"/>
    <property type="match status" value="1"/>
</dbReference>
<evidence type="ECO:0000256" key="11">
    <source>
        <dbReference type="ARBA" id="ARBA00037948"/>
    </source>
</evidence>
<feature type="domain" description="C2H2-type" evidence="15">
    <location>
        <begin position="232"/>
        <end position="259"/>
    </location>
</feature>
<dbReference type="GO" id="GO:0008270">
    <property type="term" value="F:zinc ion binding"/>
    <property type="evidence" value="ECO:0007669"/>
    <property type="project" value="UniProtKB-UniRule"/>
</dbReference>
<evidence type="ECO:0000256" key="10">
    <source>
        <dbReference type="ARBA" id="ARBA00023242"/>
    </source>
</evidence>
<name>B4NB09_DROWI</name>
<dbReference type="KEGG" id="dwi:6647830"/>
<dbReference type="eggNOG" id="KOG1721">
    <property type="taxonomic scope" value="Eukaryota"/>
</dbReference>
<feature type="domain" description="C2H2-type" evidence="15">
    <location>
        <begin position="317"/>
        <end position="344"/>
    </location>
</feature>
<evidence type="ECO:0008006" key="19">
    <source>
        <dbReference type="Google" id="ProtNLM"/>
    </source>
</evidence>
<evidence type="ECO:0000313" key="18">
    <source>
        <dbReference type="Proteomes" id="UP000007798"/>
    </source>
</evidence>
<evidence type="ECO:0000313" key="17">
    <source>
        <dbReference type="EMBL" id="EDW80973.1"/>
    </source>
</evidence>
<gene>
    <name evidence="17" type="primary">Dwil\GK11272</name>
    <name evidence="17" type="ORF">Dwil_GK11272</name>
</gene>
<feature type="region of interest" description="Disordered" evidence="14">
    <location>
        <begin position="78"/>
        <end position="224"/>
    </location>
</feature>
<comment type="subcellular location">
    <subcellularLocation>
        <location evidence="1">Nucleus</location>
    </subcellularLocation>
</comment>
<feature type="binding site" evidence="13">
    <location>
        <position position="52"/>
    </location>
    <ligand>
        <name>Zn(2+)</name>
        <dbReference type="ChEBI" id="CHEBI:29105"/>
    </ligand>
</feature>
<reference evidence="17 18" key="1">
    <citation type="journal article" date="2007" name="Nature">
        <title>Evolution of genes and genomes on the Drosophila phylogeny.</title>
        <authorList>
            <consortium name="Drosophila 12 Genomes Consortium"/>
            <person name="Clark A.G."/>
            <person name="Eisen M.B."/>
            <person name="Smith D.R."/>
            <person name="Bergman C.M."/>
            <person name="Oliver B."/>
            <person name="Markow T.A."/>
            <person name="Kaufman T.C."/>
            <person name="Kellis M."/>
            <person name="Gelbart W."/>
            <person name="Iyer V.N."/>
            <person name="Pollard D.A."/>
            <person name="Sackton T.B."/>
            <person name="Larracuente A.M."/>
            <person name="Singh N.D."/>
            <person name="Abad J.P."/>
            <person name="Abt D.N."/>
            <person name="Adryan B."/>
            <person name="Aguade M."/>
            <person name="Akashi H."/>
            <person name="Anderson W.W."/>
            <person name="Aquadro C.F."/>
            <person name="Ardell D.H."/>
            <person name="Arguello R."/>
            <person name="Artieri C.G."/>
            <person name="Barbash D.A."/>
            <person name="Barker D."/>
            <person name="Barsanti P."/>
            <person name="Batterham P."/>
            <person name="Batzoglou S."/>
            <person name="Begun D."/>
            <person name="Bhutkar A."/>
            <person name="Blanco E."/>
            <person name="Bosak S.A."/>
            <person name="Bradley R.K."/>
            <person name="Brand A.D."/>
            <person name="Brent M.R."/>
            <person name="Brooks A.N."/>
            <person name="Brown R.H."/>
            <person name="Butlin R.K."/>
            <person name="Caggese C."/>
            <person name="Calvi B.R."/>
            <person name="Bernardo de Carvalho A."/>
            <person name="Caspi A."/>
            <person name="Castrezana S."/>
            <person name="Celniker S.E."/>
            <person name="Chang J.L."/>
            <person name="Chapple C."/>
            <person name="Chatterji S."/>
            <person name="Chinwalla A."/>
            <person name="Civetta A."/>
            <person name="Clifton S.W."/>
            <person name="Comeron J.M."/>
            <person name="Costello J.C."/>
            <person name="Coyne J.A."/>
            <person name="Daub J."/>
            <person name="David R.G."/>
            <person name="Delcher A.L."/>
            <person name="Delehaunty K."/>
            <person name="Do C.B."/>
            <person name="Ebling H."/>
            <person name="Edwards K."/>
            <person name="Eickbush T."/>
            <person name="Evans J.D."/>
            <person name="Filipski A."/>
            <person name="Findeiss S."/>
            <person name="Freyhult E."/>
            <person name="Fulton L."/>
            <person name="Fulton R."/>
            <person name="Garcia A.C."/>
            <person name="Gardiner A."/>
            <person name="Garfield D.A."/>
            <person name="Garvin B.E."/>
            <person name="Gibson G."/>
            <person name="Gilbert D."/>
            <person name="Gnerre S."/>
            <person name="Godfrey J."/>
            <person name="Good R."/>
            <person name="Gotea V."/>
            <person name="Gravely B."/>
            <person name="Greenberg A.J."/>
            <person name="Griffiths-Jones S."/>
            <person name="Gross S."/>
            <person name="Guigo R."/>
            <person name="Gustafson E.A."/>
            <person name="Haerty W."/>
            <person name="Hahn M.W."/>
            <person name="Halligan D.L."/>
            <person name="Halpern A.L."/>
            <person name="Halter G.M."/>
            <person name="Han M.V."/>
            <person name="Heger A."/>
            <person name="Hillier L."/>
            <person name="Hinrichs A.S."/>
            <person name="Holmes I."/>
            <person name="Hoskins R.A."/>
            <person name="Hubisz M.J."/>
            <person name="Hultmark D."/>
            <person name="Huntley M.A."/>
            <person name="Jaffe D.B."/>
            <person name="Jagadeeshan S."/>
            <person name="Jeck W.R."/>
            <person name="Johnson J."/>
            <person name="Jones C.D."/>
            <person name="Jordan W.C."/>
            <person name="Karpen G.H."/>
            <person name="Kataoka E."/>
            <person name="Keightley P.D."/>
            <person name="Kheradpour P."/>
            <person name="Kirkness E.F."/>
            <person name="Koerich L.B."/>
            <person name="Kristiansen K."/>
            <person name="Kudrna D."/>
            <person name="Kulathinal R.J."/>
            <person name="Kumar S."/>
            <person name="Kwok R."/>
            <person name="Lander E."/>
            <person name="Langley C.H."/>
            <person name="Lapoint R."/>
            <person name="Lazzaro B.P."/>
            <person name="Lee S.J."/>
            <person name="Levesque L."/>
            <person name="Li R."/>
            <person name="Lin C.F."/>
            <person name="Lin M.F."/>
            <person name="Lindblad-Toh K."/>
            <person name="Llopart A."/>
            <person name="Long M."/>
            <person name="Low L."/>
            <person name="Lozovsky E."/>
            <person name="Lu J."/>
            <person name="Luo M."/>
            <person name="Machado C.A."/>
            <person name="Makalowski W."/>
            <person name="Marzo M."/>
            <person name="Matsuda M."/>
            <person name="Matzkin L."/>
            <person name="McAllister B."/>
            <person name="McBride C.S."/>
            <person name="McKernan B."/>
            <person name="McKernan K."/>
            <person name="Mendez-Lago M."/>
            <person name="Minx P."/>
            <person name="Mollenhauer M.U."/>
            <person name="Montooth K."/>
            <person name="Mount S.M."/>
            <person name="Mu X."/>
            <person name="Myers E."/>
            <person name="Negre B."/>
            <person name="Newfeld S."/>
            <person name="Nielsen R."/>
            <person name="Noor M.A."/>
            <person name="O'Grady P."/>
            <person name="Pachter L."/>
            <person name="Papaceit M."/>
            <person name="Parisi M.J."/>
            <person name="Parisi M."/>
            <person name="Parts L."/>
            <person name="Pedersen J.S."/>
            <person name="Pesole G."/>
            <person name="Phillippy A.M."/>
            <person name="Ponting C.P."/>
            <person name="Pop M."/>
            <person name="Porcelli D."/>
            <person name="Powell J.R."/>
            <person name="Prohaska S."/>
            <person name="Pruitt K."/>
            <person name="Puig M."/>
            <person name="Quesneville H."/>
            <person name="Ram K.R."/>
            <person name="Rand D."/>
            <person name="Rasmussen M.D."/>
            <person name="Reed L.K."/>
            <person name="Reenan R."/>
            <person name="Reily A."/>
            <person name="Remington K.A."/>
            <person name="Rieger T.T."/>
            <person name="Ritchie M.G."/>
            <person name="Robin C."/>
            <person name="Rogers Y.H."/>
            <person name="Rohde C."/>
            <person name="Rozas J."/>
            <person name="Rubenfield M.J."/>
            <person name="Ruiz A."/>
            <person name="Russo S."/>
            <person name="Salzberg S.L."/>
            <person name="Sanchez-Gracia A."/>
            <person name="Saranga D.J."/>
            <person name="Sato H."/>
            <person name="Schaeffer S.W."/>
            <person name="Schatz M.C."/>
            <person name="Schlenke T."/>
            <person name="Schwartz R."/>
            <person name="Segarra C."/>
            <person name="Singh R.S."/>
            <person name="Sirot L."/>
            <person name="Sirota M."/>
            <person name="Sisneros N.B."/>
            <person name="Smith C.D."/>
            <person name="Smith T.F."/>
            <person name="Spieth J."/>
            <person name="Stage D.E."/>
            <person name="Stark A."/>
            <person name="Stephan W."/>
            <person name="Strausberg R.L."/>
            <person name="Strempel S."/>
            <person name="Sturgill D."/>
            <person name="Sutton G."/>
            <person name="Sutton G.G."/>
            <person name="Tao W."/>
            <person name="Teichmann S."/>
            <person name="Tobari Y.N."/>
            <person name="Tomimura Y."/>
            <person name="Tsolas J.M."/>
            <person name="Valente V.L."/>
            <person name="Venter E."/>
            <person name="Venter J.C."/>
            <person name="Vicario S."/>
            <person name="Vieira F.G."/>
            <person name="Vilella A.J."/>
            <person name="Villasante A."/>
            <person name="Walenz B."/>
            <person name="Wang J."/>
            <person name="Wasserman M."/>
            <person name="Watts T."/>
            <person name="Wilson D."/>
            <person name="Wilson R.K."/>
            <person name="Wing R.A."/>
            <person name="Wolfner M.F."/>
            <person name="Wong A."/>
            <person name="Wong G.K."/>
            <person name="Wu C.I."/>
            <person name="Wu G."/>
            <person name="Yamamoto D."/>
            <person name="Yang H.P."/>
            <person name="Yang S.P."/>
            <person name="Yorke J.A."/>
            <person name="Yoshida K."/>
            <person name="Zdobnov E."/>
            <person name="Zhang P."/>
            <person name="Zhang Y."/>
            <person name="Zimin A.V."/>
            <person name="Baldwin J."/>
            <person name="Abdouelleil A."/>
            <person name="Abdulkadir J."/>
            <person name="Abebe A."/>
            <person name="Abera B."/>
            <person name="Abreu J."/>
            <person name="Acer S.C."/>
            <person name="Aftuck L."/>
            <person name="Alexander A."/>
            <person name="An P."/>
            <person name="Anderson E."/>
            <person name="Anderson S."/>
            <person name="Arachi H."/>
            <person name="Azer M."/>
            <person name="Bachantsang P."/>
            <person name="Barry A."/>
            <person name="Bayul T."/>
            <person name="Berlin A."/>
            <person name="Bessette D."/>
            <person name="Bloom T."/>
            <person name="Blye J."/>
            <person name="Boguslavskiy L."/>
            <person name="Bonnet C."/>
            <person name="Boukhgalter B."/>
            <person name="Bourzgui I."/>
            <person name="Brown A."/>
            <person name="Cahill P."/>
            <person name="Channer S."/>
            <person name="Cheshatsang Y."/>
            <person name="Chuda L."/>
            <person name="Citroen M."/>
            <person name="Collymore A."/>
            <person name="Cooke P."/>
            <person name="Costello M."/>
            <person name="D'Aco K."/>
            <person name="Daza R."/>
            <person name="De Haan G."/>
            <person name="DeGray S."/>
            <person name="DeMaso C."/>
            <person name="Dhargay N."/>
            <person name="Dooley K."/>
            <person name="Dooley E."/>
            <person name="Doricent M."/>
            <person name="Dorje P."/>
            <person name="Dorjee K."/>
            <person name="Dupes A."/>
            <person name="Elong R."/>
            <person name="Falk J."/>
            <person name="Farina A."/>
            <person name="Faro S."/>
            <person name="Ferguson D."/>
            <person name="Fisher S."/>
            <person name="Foley C.D."/>
            <person name="Franke A."/>
            <person name="Friedrich D."/>
            <person name="Gadbois L."/>
            <person name="Gearin G."/>
            <person name="Gearin C.R."/>
            <person name="Giannoukos G."/>
            <person name="Goode T."/>
            <person name="Graham J."/>
            <person name="Grandbois E."/>
            <person name="Grewal S."/>
            <person name="Gyaltsen K."/>
            <person name="Hafez N."/>
            <person name="Hagos B."/>
            <person name="Hall J."/>
            <person name="Henson C."/>
            <person name="Hollinger A."/>
            <person name="Honan T."/>
            <person name="Huard M.D."/>
            <person name="Hughes L."/>
            <person name="Hurhula B."/>
            <person name="Husby M.E."/>
            <person name="Kamat A."/>
            <person name="Kanga B."/>
            <person name="Kashin S."/>
            <person name="Khazanovich D."/>
            <person name="Kisner P."/>
            <person name="Lance K."/>
            <person name="Lara M."/>
            <person name="Lee W."/>
            <person name="Lennon N."/>
            <person name="Letendre F."/>
            <person name="LeVine R."/>
            <person name="Lipovsky A."/>
            <person name="Liu X."/>
            <person name="Liu J."/>
            <person name="Liu S."/>
            <person name="Lokyitsang T."/>
            <person name="Lokyitsang Y."/>
            <person name="Lubonja R."/>
            <person name="Lui A."/>
            <person name="MacDonald P."/>
            <person name="Magnisalis V."/>
            <person name="Maru K."/>
            <person name="Matthews C."/>
            <person name="McCusker W."/>
            <person name="McDonough S."/>
            <person name="Mehta T."/>
            <person name="Meldrim J."/>
            <person name="Meneus L."/>
            <person name="Mihai O."/>
            <person name="Mihalev A."/>
            <person name="Mihova T."/>
            <person name="Mittelman R."/>
            <person name="Mlenga V."/>
            <person name="Montmayeur A."/>
            <person name="Mulrain L."/>
            <person name="Navidi A."/>
            <person name="Naylor J."/>
            <person name="Negash T."/>
            <person name="Nguyen T."/>
            <person name="Nguyen N."/>
            <person name="Nicol R."/>
            <person name="Norbu C."/>
            <person name="Norbu N."/>
            <person name="Novod N."/>
            <person name="O'Neill B."/>
            <person name="Osman S."/>
            <person name="Markiewicz E."/>
            <person name="Oyono O.L."/>
            <person name="Patti C."/>
            <person name="Phunkhang P."/>
            <person name="Pierre F."/>
            <person name="Priest M."/>
            <person name="Raghuraman S."/>
            <person name="Rege F."/>
            <person name="Reyes R."/>
            <person name="Rise C."/>
            <person name="Rogov P."/>
            <person name="Ross K."/>
            <person name="Ryan E."/>
            <person name="Settipalli S."/>
            <person name="Shea T."/>
            <person name="Sherpa N."/>
            <person name="Shi L."/>
            <person name="Shih D."/>
            <person name="Sparrow T."/>
            <person name="Spaulding J."/>
            <person name="Stalker J."/>
            <person name="Stange-Thomann N."/>
            <person name="Stavropoulos S."/>
            <person name="Stone C."/>
            <person name="Strader C."/>
            <person name="Tesfaye S."/>
            <person name="Thomson T."/>
            <person name="Thoulutsang Y."/>
            <person name="Thoulutsang D."/>
            <person name="Topham K."/>
            <person name="Topping I."/>
            <person name="Tsamla T."/>
            <person name="Vassiliev H."/>
            <person name="Vo A."/>
            <person name="Wangchuk T."/>
            <person name="Wangdi T."/>
            <person name="Weiand M."/>
            <person name="Wilkinson J."/>
            <person name="Wilson A."/>
            <person name="Yadav S."/>
            <person name="Young G."/>
            <person name="Yu Q."/>
            <person name="Zembek L."/>
            <person name="Zhong D."/>
            <person name="Zimmer A."/>
            <person name="Zwirko Z."/>
            <person name="Jaffe D.B."/>
            <person name="Alvarez P."/>
            <person name="Brockman W."/>
            <person name="Butler J."/>
            <person name="Chin C."/>
            <person name="Gnerre S."/>
            <person name="Grabherr M."/>
            <person name="Kleber M."/>
            <person name="Mauceli E."/>
            <person name="MacCallum I."/>
        </authorList>
    </citation>
    <scope>NUCLEOTIDE SEQUENCE [LARGE SCALE GENOMIC DNA]</scope>
    <source>
        <strain evidence="18">Tucson 14030-0811.24</strain>
    </source>
</reference>
<evidence type="ECO:0000256" key="14">
    <source>
        <dbReference type="SAM" id="MobiDB-lite"/>
    </source>
</evidence>
<dbReference type="InParanoid" id="B4NB09"/>
<dbReference type="AlphaFoldDB" id="B4NB09"/>
<feature type="domain" description="C2H2-type" evidence="15">
    <location>
        <begin position="260"/>
        <end position="288"/>
    </location>
</feature>
<comment type="similarity">
    <text evidence="2">Belongs to the krueppel C2H2-type zinc-finger protein family.</text>
</comment>
<dbReference type="SMART" id="SM00868">
    <property type="entry name" value="zf-AD"/>
    <property type="match status" value="1"/>
</dbReference>
<evidence type="ECO:0000256" key="13">
    <source>
        <dbReference type="PROSITE-ProRule" id="PRU01263"/>
    </source>
</evidence>
<evidence type="ECO:0000256" key="6">
    <source>
        <dbReference type="ARBA" id="ARBA00022833"/>
    </source>
</evidence>
<dbReference type="PANTHER" id="PTHR24388:SF53">
    <property type="entry name" value="CHORION TRANSCRIPTION FACTOR CF2-RELATED"/>
    <property type="match status" value="1"/>
</dbReference>
<evidence type="ECO:0000256" key="8">
    <source>
        <dbReference type="ARBA" id="ARBA00023125"/>
    </source>
</evidence>
<comment type="similarity">
    <text evidence="11">Belongs to the snail C2H2-type zinc-finger protein family.</text>
</comment>
<feature type="binding site" evidence="13">
    <location>
        <position position="55"/>
    </location>
    <ligand>
        <name>Zn(2+)</name>
        <dbReference type="ChEBI" id="CHEBI:29105"/>
    </ligand>
</feature>
<feature type="compositionally biased region" description="Basic residues" evidence="14">
    <location>
        <begin position="116"/>
        <end position="127"/>
    </location>
</feature>
<keyword evidence="9" id="KW-0804">Transcription</keyword>
<dbReference type="GO" id="GO:0000978">
    <property type="term" value="F:RNA polymerase II cis-regulatory region sequence-specific DNA binding"/>
    <property type="evidence" value="ECO:0007669"/>
    <property type="project" value="TreeGrafter"/>
</dbReference>
<proteinExistence type="inferred from homology"/>
<feature type="binding site" evidence="13">
    <location>
        <position position="6"/>
    </location>
    <ligand>
        <name>Zn(2+)</name>
        <dbReference type="ChEBI" id="CHEBI:29105"/>
    </ligand>
</feature>
<dbReference type="HOGENOM" id="CLU_002678_94_3_1"/>
<dbReference type="SMART" id="SM00355">
    <property type="entry name" value="ZnF_C2H2"/>
    <property type="match status" value="5"/>
</dbReference>
<keyword evidence="7" id="KW-0805">Transcription regulation</keyword>
<keyword evidence="3 13" id="KW-0479">Metal-binding</keyword>
<dbReference type="EMBL" id="CH964232">
    <property type="protein sequence ID" value="EDW80973.1"/>
    <property type="molecule type" value="Genomic_DNA"/>
</dbReference>
<evidence type="ECO:0000259" key="15">
    <source>
        <dbReference type="PROSITE" id="PS50157"/>
    </source>
</evidence>
<dbReference type="GO" id="GO:0005634">
    <property type="term" value="C:nucleus"/>
    <property type="evidence" value="ECO:0007669"/>
    <property type="project" value="UniProtKB-SubCell"/>
</dbReference>
<dbReference type="Gene3D" id="3.30.160.60">
    <property type="entry name" value="Classic Zinc Finger"/>
    <property type="match status" value="5"/>
</dbReference>
<evidence type="ECO:0000256" key="2">
    <source>
        <dbReference type="ARBA" id="ARBA00006991"/>
    </source>
</evidence>
<accession>B4NB09</accession>
<dbReference type="InterPro" id="IPR050527">
    <property type="entry name" value="Snail/Krueppel_Znf"/>
</dbReference>
<dbReference type="PROSITE" id="PS50157">
    <property type="entry name" value="ZINC_FINGER_C2H2_2"/>
    <property type="match status" value="5"/>
</dbReference>
<evidence type="ECO:0000256" key="3">
    <source>
        <dbReference type="ARBA" id="ARBA00022723"/>
    </source>
</evidence>
<evidence type="ECO:0000256" key="9">
    <source>
        <dbReference type="ARBA" id="ARBA00023163"/>
    </source>
</evidence>
<keyword evidence="10" id="KW-0539">Nucleus</keyword>
<dbReference type="PANTHER" id="PTHR24388">
    <property type="entry name" value="ZINC FINGER PROTEIN"/>
    <property type="match status" value="1"/>
</dbReference>
<evidence type="ECO:0000259" key="16">
    <source>
        <dbReference type="PROSITE" id="PS51915"/>
    </source>
</evidence>
<feature type="domain" description="C2H2-type" evidence="15">
    <location>
        <begin position="289"/>
        <end position="316"/>
    </location>
</feature>
<dbReference type="PROSITE" id="PS51915">
    <property type="entry name" value="ZAD"/>
    <property type="match status" value="1"/>
</dbReference>
<dbReference type="SUPFAM" id="SSF57667">
    <property type="entry name" value="beta-beta-alpha zinc fingers"/>
    <property type="match status" value="3"/>
</dbReference>
<dbReference type="Pfam" id="PF00096">
    <property type="entry name" value="zf-C2H2"/>
    <property type="match status" value="1"/>
</dbReference>
<evidence type="ECO:0000256" key="4">
    <source>
        <dbReference type="ARBA" id="ARBA00022737"/>
    </source>
</evidence>